<dbReference type="PROSITE" id="PS50011">
    <property type="entry name" value="PROTEIN_KINASE_DOM"/>
    <property type="match status" value="1"/>
</dbReference>
<dbReference type="InterPro" id="IPR011009">
    <property type="entry name" value="Kinase-like_dom_sf"/>
</dbReference>
<proteinExistence type="predicted"/>
<dbReference type="AlphaFoldDB" id="A0A8H5LVM3"/>
<name>A0A8H5LVM3_9AGAR</name>
<dbReference type="Proteomes" id="UP000559256">
    <property type="component" value="Unassembled WGS sequence"/>
</dbReference>
<dbReference type="EMBL" id="JAACJM010000009">
    <property type="protein sequence ID" value="KAF5371212.1"/>
    <property type="molecule type" value="Genomic_DNA"/>
</dbReference>
<dbReference type="OrthoDB" id="346907at2759"/>
<gene>
    <name evidence="2" type="ORF">D9758_004115</name>
</gene>
<evidence type="ECO:0000313" key="2">
    <source>
        <dbReference type="EMBL" id="KAF5371212.1"/>
    </source>
</evidence>
<keyword evidence="3" id="KW-1185">Reference proteome</keyword>
<accession>A0A8H5LVM3</accession>
<comment type="caution">
    <text evidence="2">The sequence shown here is derived from an EMBL/GenBank/DDBJ whole genome shotgun (WGS) entry which is preliminary data.</text>
</comment>
<organism evidence="2 3">
    <name type="scientific">Tetrapyrgos nigripes</name>
    <dbReference type="NCBI Taxonomy" id="182062"/>
    <lineage>
        <taxon>Eukaryota</taxon>
        <taxon>Fungi</taxon>
        <taxon>Dikarya</taxon>
        <taxon>Basidiomycota</taxon>
        <taxon>Agaricomycotina</taxon>
        <taxon>Agaricomycetes</taxon>
        <taxon>Agaricomycetidae</taxon>
        <taxon>Agaricales</taxon>
        <taxon>Marasmiineae</taxon>
        <taxon>Marasmiaceae</taxon>
        <taxon>Tetrapyrgos</taxon>
    </lineage>
</organism>
<dbReference type="PROSITE" id="PS00109">
    <property type="entry name" value="PROTEIN_KINASE_TYR"/>
    <property type="match status" value="1"/>
</dbReference>
<dbReference type="InterPro" id="IPR051681">
    <property type="entry name" value="Ser/Thr_Kinases-Pseudokinases"/>
</dbReference>
<evidence type="ECO:0000313" key="3">
    <source>
        <dbReference type="Proteomes" id="UP000559256"/>
    </source>
</evidence>
<dbReference type="GO" id="GO:0005524">
    <property type="term" value="F:ATP binding"/>
    <property type="evidence" value="ECO:0007669"/>
    <property type="project" value="InterPro"/>
</dbReference>
<reference evidence="2 3" key="1">
    <citation type="journal article" date="2020" name="ISME J.">
        <title>Uncovering the hidden diversity of litter-decomposition mechanisms in mushroom-forming fungi.</title>
        <authorList>
            <person name="Floudas D."/>
            <person name="Bentzer J."/>
            <person name="Ahren D."/>
            <person name="Johansson T."/>
            <person name="Persson P."/>
            <person name="Tunlid A."/>
        </authorList>
    </citation>
    <scope>NUCLEOTIDE SEQUENCE [LARGE SCALE GENOMIC DNA]</scope>
    <source>
        <strain evidence="2 3">CBS 291.85</strain>
    </source>
</reference>
<dbReference type="GO" id="GO:0004674">
    <property type="term" value="F:protein serine/threonine kinase activity"/>
    <property type="evidence" value="ECO:0007669"/>
    <property type="project" value="TreeGrafter"/>
</dbReference>
<dbReference type="Gene3D" id="1.10.510.10">
    <property type="entry name" value="Transferase(Phosphotransferase) domain 1"/>
    <property type="match status" value="1"/>
</dbReference>
<dbReference type="InterPro" id="IPR008266">
    <property type="entry name" value="Tyr_kinase_AS"/>
</dbReference>
<evidence type="ECO:0000259" key="1">
    <source>
        <dbReference type="PROSITE" id="PS50011"/>
    </source>
</evidence>
<dbReference type="Pfam" id="PF07714">
    <property type="entry name" value="PK_Tyr_Ser-Thr"/>
    <property type="match status" value="1"/>
</dbReference>
<dbReference type="PANTHER" id="PTHR44329">
    <property type="entry name" value="SERINE/THREONINE-PROTEIN KINASE TNNI3K-RELATED"/>
    <property type="match status" value="1"/>
</dbReference>
<dbReference type="InterPro" id="IPR000719">
    <property type="entry name" value="Prot_kinase_dom"/>
</dbReference>
<sequence length="841" mass="94660">MTGECVASVNEGLFSAGEDVIVYLSDVEGFRSEDIVLSIQQAACRFRDSPNQFQSFLAGFPTTDFRVVCSYDRPGDYETDIIDLIIIITSSGDGQIFAPQSESIEKDFLHTTSELRALISSSGELNGFGLLTRRWAFGISELLQLEVSNAESSESYRRKCLKYLRELSRQHNVLPPSFLLHDLVKVGDYPVWGGGFADIYKGRNNSEVVCVKVLRLFTSSSVRTQLFKEFSNEAIVWKQLDHPNVLPFLGVNTVLFSPSFCLVSPWMENGNVLNFIDNNPDHDRLGMLLEIAQGLRYLHNLNPQVIHGDIRGANVMVNSAKTCCLADFGLALVTESQSFATTSSGIHGSVRWMAPEIIEPSRMIGKEKIPSSRDVYAFGCTMLEIFTGKPPYAEIRMEISVITEILKGNRPPRPVQSAALISDDLWDLIEDCWVDHPEYRPTASRIVQALAIRSRSQSRPASRTAHLPDEESDPAFLLAPLVEEQPRASCGTLSRRTSWVSKDSLSTTSSVSCLSLSHYPPPENWEPELIQTANTSVHMASSPDQDCTLEPDVLKPTESWVEGDHTLYDSPESVDDHLDEDQNARPLPASHNNDLMYGFSHGFDEPLLSYVSLRSLESPGALPQQILLSYRSHKPFHIQAPGWSQLLHLLKGHPETNVEVDVPGGMLIHSEFKLRVVCQFIKPALARHWRFVIWLTVDYPLPTMRAHDIEEEFGVEQLPRSYNFSNSVLPSMLRESNKNVSMHYTIPQTQDLPYPSLPLSLPGLAIYLEAAMDQSLSGLKRTRRSWRRSNGVELLARMVDCCEDGEPYYLPEWGKMFFRKLQRAFSMPWRGRTTRDAVVIR</sequence>
<dbReference type="SUPFAM" id="SSF56112">
    <property type="entry name" value="Protein kinase-like (PK-like)"/>
    <property type="match status" value="1"/>
</dbReference>
<feature type="domain" description="Protein kinase" evidence="1">
    <location>
        <begin position="185"/>
        <end position="452"/>
    </location>
</feature>
<protein>
    <recommendedName>
        <fullName evidence="1">Protein kinase domain-containing protein</fullName>
    </recommendedName>
</protein>
<dbReference type="InterPro" id="IPR001245">
    <property type="entry name" value="Ser-Thr/Tyr_kinase_cat_dom"/>
</dbReference>